<comment type="caution">
    <text evidence="1">The sequence shown here is derived from an EMBL/GenBank/DDBJ whole genome shotgun (WGS) entry which is preliminary data.</text>
</comment>
<dbReference type="EMBL" id="CAJVPW010069889">
    <property type="protein sequence ID" value="CAG8791768.1"/>
    <property type="molecule type" value="Genomic_DNA"/>
</dbReference>
<dbReference type="Proteomes" id="UP000789366">
    <property type="component" value="Unassembled WGS sequence"/>
</dbReference>
<reference evidence="1" key="1">
    <citation type="submission" date="2021-06" db="EMBL/GenBank/DDBJ databases">
        <authorList>
            <person name="Kallberg Y."/>
            <person name="Tangrot J."/>
            <person name="Rosling A."/>
        </authorList>
    </citation>
    <scope>NUCLEOTIDE SEQUENCE</scope>
    <source>
        <strain evidence="1">28 12/20/2015</strain>
    </source>
</reference>
<evidence type="ECO:0000313" key="1">
    <source>
        <dbReference type="EMBL" id="CAG8791768.1"/>
    </source>
</evidence>
<accession>A0ACA9RH54</accession>
<evidence type="ECO:0000313" key="2">
    <source>
        <dbReference type="Proteomes" id="UP000789366"/>
    </source>
</evidence>
<feature type="non-terminal residue" evidence="1">
    <location>
        <position position="191"/>
    </location>
</feature>
<proteinExistence type="predicted"/>
<keyword evidence="2" id="KW-1185">Reference proteome</keyword>
<name>A0ACA9RH54_9GLOM</name>
<protein>
    <submittedName>
        <fullName evidence="1">14189_t:CDS:1</fullName>
    </submittedName>
</protein>
<feature type="non-terminal residue" evidence="1">
    <location>
        <position position="1"/>
    </location>
</feature>
<organism evidence="1 2">
    <name type="scientific">Cetraspora pellucida</name>
    <dbReference type="NCBI Taxonomy" id="1433469"/>
    <lineage>
        <taxon>Eukaryota</taxon>
        <taxon>Fungi</taxon>
        <taxon>Fungi incertae sedis</taxon>
        <taxon>Mucoromycota</taxon>
        <taxon>Glomeromycotina</taxon>
        <taxon>Glomeromycetes</taxon>
        <taxon>Diversisporales</taxon>
        <taxon>Gigasporaceae</taxon>
        <taxon>Cetraspora</taxon>
    </lineage>
</organism>
<gene>
    <name evidence="1" type="ORF">SPELUC_LOCUS17295</name>
</gene>
<sequence length="191" mass="22171">IIVQPGIVNDSHITVMNISNKNVKFNKGQHIGNVEKIQKNNEIFLSRLPDLKDQTEKEKERILILKNQCEKTGGPGTWDEIGHILEKYVDVFREKQEFATRVNTKEIPPIHLNLKGGMKDSEVPIRDKRQTLRKYNEEDKKVIKEMRDDLIKNDIIFSGDTEWASPAVVITKKTGEKKIAIDYRMLNKYLE</sequence>